<dbReference type="GO" id="GO:0005886">
    <property type="term" value="C:plasma membrane"/>
    <property type="evidence" value="ECO:0007669"/>
    <property type="project" value="UniProtKB-SubCell"/>
</dbReference>
<comment type="similarity">
    <text evidence="10">Belongs to the PlsY family.</text>
</comment>
<keyword evidence="5 10" id="KW-1133">Transmembrane helix</keyword>
<dbReference type="UniPathway" id="UPA00085"/>
<dbReference type="HAMAP" id="MF_01043">
    <property type="entry name" value="PlsY"/>
    <property type="match status" value="1"/>
</dbReference>
<dbReference type="eggNOG" id="COG0344">
    <property type="taxonomic scope" value="Bacteria"/>
</dbReference>
<dbReference type="PANTHER" id="PTHR30309:SF0">
    <property type="entry name" value="GLYCEROL-3-PHOSPHATE ACYLTRANSFERASE-RELATED"/>
    <property type="match status" value="1"/>
</dbReference>
<name>A0A074MCJ5_ERYLO</name>
<dbReference type="GO" id="GO:0008654">
    <property type="term" value="P:phospholipid biosynthetic process"/>
    <property type="evidence" value="ECO:0007669"/>
    <property type="project" value="UniProtKB-UniRule"/>
</dbReference>
<evidence type="ECO:0000313" key="11">
    <source>
        <dbReference type="EMBL" id="KEO91164.1"/>
    </source>
</evidence>
<dbReference type="AlphaFoldDB" id="A0A074MCJ5"/>
<keyword evidence="2 10" id="KW-0444">Lipid biosynthesis</keyword>
<evidence type="ECO:0000256" key="9">
    <source>
        <dbReference type="ARBA" id="ARBA00023264"/>
    </source>
</evidence>
<evidence type="ECO:0000256" key="1">
    <source>
        <dbReference type="ARBA" id="ARBA00022475"/>
    </source>
</evidence>
<keyword evidence="8 10" id="KW-0594">Phospholipid biosynthesis</keyword>
<keyword evidence="9 10" id="KW-1208">Phospholipid metabolism</keyword>
<proteinExistence type="inferred from homology"/>
<feature type="transmembrane region" description="Helical" evidence="10">
    <location>
        <begin position="109"/>
        <end position="130"/>
    </location>
</feature>
<evidence type="ECO:0000256" key="2">
    <source>
        <dbReference type="ARBA" id="ARBA00022516"/>
    </source>
</evidence>
<dbReference type="EC" id="2.3.1.275" evidence="10"/>
<keyword evidence="7 10" id="KW-0472">Membrane</keyword>
<accession>A0A074MCJ5</accession>
<protein>
    <recommendedName>
        <fullName evidence="10">Glycerol-3-phosphate acyltransferase</fullName>
    </recommendedName>
    <alternativeName>
        <fullName evidence="10">Acyl-PO4 G3P acyltransferase</fullName>
    </alternativeName>
    <alternativeName>
        <fullName evidence="10">Acyl-phosphate--glycerol-3-phosphate acyltransferase</fullName>
    </alternativeName>
    <alternativeName>
        <fullName evidence="10">G3P acyltransferase</fullName>
        <shortName evidence="10">GPAT</shortName>
        <ecNumber evidence="10">2.3.1.275</ecNumber>
    </alternativeName>
    <alternativeName>
        <fullName evidence="10">Lysophosphatidic acid synthase</fullName>
        <shortName evidence="10">LPA synthase</shortName>
    </alternativeName>
</protein>
<sequence length="198" mass="20152">MEPILAALLGYLCGSIPFGLILTKAAGMGDVRDIGSGNIGATNVLRTGNKGLAAGTLLLDLLKGFAPVFAAGFIWAGEISDVAKAFAAGGAVIGHCYPIWLGFKGGKGVATNAGVSFGLAWVIGGVYALVWVSMLAIFRISSLAGMSAVVAAAAAAPLFGFPQFFPVLAAIAGLIIYLHRENIGRLMKGEEPRVGGSK</sequence>
<organism evidence="11 12">
    <name type="scientific">Erythrobacter longus</name>
    <dbReference type="NCBI Taxonomy" id="1044"/>
    <lineage>
        <taxon>Bacteria</taxon>
        <taxon>Pseudomonadati</taxon>
        <taxon>Pseudomonadota</taxon>
        <taxon>Alphaproteobacteria</taxon>
        <taxon>Sphingomonadales</taxon>
        <taxon>Erythrobacteraceae</taxon>
        <taxon>Erythrobacter/Porphyrobacter group</taxon>
        <taxon>Erythrobacter</taxon>
    </lineage>
</organism>
<evidence type="ECO:0000256" key="6">
    <source>
        <dbReference type="ARBA" id="ARBA00023098"/>
    </source>
</evidence>
<dbReference type="SMART" id="SM01207">
    <property type="entry name" value="G3P_acyltransf"/>
    <property type="match status" value="1"/>
</dbReference>
<evidence type="ECO:0000313" key="12">
    <source>
        <dbReference type="Proteomes" id="UP000027647"/>
    </source>
</evidence>
<keyword evidence="11" id="KW-0012">Acyltransferase</keyword>
<feature type="transmembrane region" description="Helical" evidence="10">
    <location>
        <begin position="161"/>
        <end position="178"/>
    </location>
</feature>
<comment type="subunit">
    <text evidence="10">Probably interacts with PlsX.</text>
</comment>
<comment type="subcellular location">
    <subcellularLocation>
        <location evidence="10">Cell membrane</location>
        <topology evidence="10">Multi-pass membrane protein</topology>
    </subcellularLocation>
</comment>
<dbReference type="InterPro" id="IPR003811">
    <property type="entry name" value="G3P_acylTferase_PlsY"/>
</dbReference>
<feature type="transmembrane region" description="Helical" evidence="10">
    <location>
        <begin position="82"/>
        <end position="103"/>
    </location>
</feature>
<dbReference type="NCBIfam" id="TIGR00023">
    <property type="entry name" value="glycerol-3-phosphate 1-O-acyltransferase PlsY"/>
    <property type="match status" value="1"/>
</dbReference>
<comment type="function">
    <text evidence="10">Catalyzes the transfer of an acyl group from acyl-phosphate (acyl-PO(4)) to glycerol-3-phosphate (G3P) to form lysophosphatidic acid (LPA). This enzyme utilizes acyl-phosphate as fatty acyl donor, but not acyl-CoA or acyl-ACP.</text>
</comment>
<keyword evidence="3 10" id="KW-0808">Transferase</keyword>
<feature type="transmembrane region" description="Helical" evidence="10">
    <location>
        <begin position="51"/>
        <end position="75"/>
    </location>
</feature>
<evidence type="ECO:0000256" key="3">
    <source>
        <dbReference type="ARBA" id="ARBA00022679"/>
    </source>
</evidence>
<dbReference type="PANTHER" id="PTHR30309">
    <property type="entry name" value="INNER MEMBRANE PROTEIN YGIH"/>
    <property type="match status" value="1"/>
</dbReference>
<evidence type="ECO:0000256" key="4">
    <source>
        <dbReference type="ARBA" id="ARBA00022692"/>
    </source>
</evidence>
<comment type="caution">
    <text evidence="11">The sequence shown here is derived from an EMBL/GenBank/DDBJ whole genome shotgun (WGS) entry which is preliminary data.</text>
</comment>
<keyword evidence="1 10" id="KW-1003">Cell membrane</keyword>
<gene>
    <name evidence="10" type="primary">plsY</name>
    <name evidence="11" type="ORF">EH31_00435</name>
</gene>
<keyword evidence="6 10" id="KW-0443">Lipid metabolism</keyword>
<reference evidence="11 12" key="1">
    <citation type="submission" date="2014-04" db="EMBL/GenBank/DDBJ databases">
        <title>A comprehensive comparison of genomes of Erythrobacter spp. strains.</title>
        <authorList>
            <person name="Zheng Q."/>
        </authorList>
    </citation>
    <scope>NUCLEOTIDE SEQUENCE [LARGE SCALE GENOMIC DNA]</scope>
    <source>
        <strain evidence="11 12">DSM 6997</strain>
    </source>
</reference>
<evidence type="ECO:0000256" key="7">
    <source>
        <dbReference type="ARBA" id="ARBA00023136"/>
    </source>
</evidence>
<dbReference type="EMBL" id="JMIW01000001">
    <property type="protein sequence ID" value="KEO91164.1"/>
    <property type="molecule type" value="Genomic_DNA"/>
</dbReference>
<comment type="pathway">
    <text evidence="10">Lipid metabolism; phospholipid metabolism.</text>
</comment>
<dbReference type="STRING" id="1044.EH31_00435"/>
<dbReference type="Proteomes" id="UP000027647">
    <property type="component" value="Unassembled WGS sequence"/>
</dbReference>
<evidence type="ECO:0000256" key="5">
    <source>
        <dbReference type="ARBA" id="ARBA00022989"/>
    </source>
</evidence>
<keyword evidence="12" id="KW-1185">Reference proteome</keyword>
<dbReference type="GO" id="GO:0043772">
    <property type="term" value="F:acyl-phosphate glycerol-3-phosphate acyltransferase activity"/>
    <property type="evidence" value="ECO:0007669"/>
    <property type="project" value="UniProtKB-UniRule"/>
</dbReference>
<evidence type="ECO:0000256" key="10">
    <source>
        <dbReference type="HAMAP-Rule" id="MF_01043"/>
    </source>
</evidence>
<evidence type="ECO:0000256" key="8">
    <source>
        <dbReference type="ARBA" id="ARBA00023209"/>
    </source>
</evidence>
<dbReference type="Pfam" id="PF02660">
    <property type="entry name" value="G3P_acyltransf"/>
    <property type="match status" value="1"/>
</dbReference>
<comment type="catalytic activity">
    <reaction evidence="10">
        <text>an acyl phosphate + sn-glycerol 3-phosphate = a 1-acyl-sn-glycero-3-phosphate + phosphate</text>
        <dbReference type="Rhea" id="RHEA:34075"/>
        <dbReference type="ChEBI" id="CHEBI:43474"/>
        <dbReference type="ChEBI" id="CHEBI:57597"/>
        <dbReference type="ChEBI" id="CHEBI:57970"/>
        <dbReference type="ChEBI" id="CHEBI:59918"/>
        <dbReference type="EC" id="2.3.1.275"/>
    </reaction>
</comment>
<keyword evidence="4 10" id="KW-0812">Transmembrane</keyword>